<dbReference type="PANTHER" id="PTHR46086">
    <property type="entry name" value="ALPHA/BETA-HYDROLASES SUPERFAMILY PROTEIN"/>
    <property type="match status" value="1"/>
</dbReference>
<proteinExistence type="predicted"/>
<reference evidence="1 2" key="1">
    <citation type="submission" date="2014-04" db="EMBL/GenBank/DDBJ databases">
        <authorList>
            <consortium name="International Citrus Genome Consortium"/>
            <person name="Gmitter F."/>
            <person name="Chen C."/>
            <person name="Farmerie W."/>
            <person name="Harkins T."/>
            <person name="Desany B."/>
            <person name="Mohiuddin M."/>
            <person name="Kodira C."/>
            <person name="Borodovsky M."/>
            <person name="Lomsadze A."/>
            <person name="Burns P."/>
            <person name="Jenkins J."/>
            <person name="Prochnik S."/>
            <person name="Shu S."/>
            <person name="Chapman J."/>
            <person name="Pitluck S."/>
            <person name="Schmutz J."/>
            <person name="Rokhsar D."/>
        </authorList>
    </citation>
    <scope>NUCLEOTIDE SEQUENCE</scope>
</reference>
<feature type="non-terminal residue" evidence="1">
    <location>
        <position position="1"/>
    </location>
</feature>
<dbReference type="InterPro" id="IPR044819">
    <property type="entry name" value="OBL-like"/>
</dbReference>
<evidence type="ECO:0000313" key="1">
    <source>
        <dbReference type="EMBL" id="KDO79197.1"/>
    </source>
</evidence>
<dbReference type="PANTHER" id="PTHR46086:SF17">
    <property type="entry name" value="ALPHA_BETA-HYDROLASES SUPERFAMILY PROTEIN"/>
    <property type="match status" value="1"/>
</dbReference>
<dbReference type="EMBL" id="KK784878">
    <property type="protein sequence ID" value="KDO79197.1"/>
    <property type="molecule type" value="Genomic_DNA"/>
</dbReference>
<dbReference type="AlphaFoldDB" id="A0A067GUX1"/>
<sequence>VVSEEPNKNYFSQFLATPMRINAIMELIRSFTLPWTKGPDYRETWLLRIQRVIGLVTPGISDHTPQDYVNSTRLGSLDAFSHLKSS</sequence>
<dbReference type="STRING" id="2711.A0A067GUX1"/>
<accession>A0A067GUX1</accession>
<organism evidence="1 2">
    <name type="scientific">Citrus sinensis</name>
    <name type="common">Sweet orange</name>
    <name type="synonym">Citrus aurantium var. sinensis</name>
    <dbReference type="NCBI Taxonomy" id="2711"/>
    <lineage>
        <taxon>Eukaryota</taxon>
        <taxon>Viridiplantae</taxon>
        <taxon>Streptophyta</taxon>
        <taxon>Embryophyta</taxon>
        <taxon>Tracheophyta</taxon>
        <taxon>Spermatophyta</taxon>
        <taxon>Magnoliopsida</taxon>
        <taxon>eudicotyledons</taxon>
        <taxon>Gunneridae</taxon>
        <taxon>Pentapetalae</taxon>
        <taxon>rosids</taxon>
        <taxon>malvids</taxon>
        <taxon>Sapindales</taxon>
        <taxon>Rutaceae</taxon>
        <taxon>Aurantioideae</taxon>
        <taxon>Citrus</taxon>
    </lineage>
</organism>
<dbReference type="GO" id="GO:0006629">
    <property type="term" value="P:lipid metabolic process"/>
    <property type="evidence" value="ECO:0007669"/>
    <property type="project" value="InterPro"/>
</dbReference>
<keyword evidence="2" id="KW-1185">Reference proteome</keyword>
<protein>
    <submittedName>
        <fullName evidence="1">Uncharacterized protein</fullName>
    </submittedName>
</protein>
<evidence type="ECO:0000313" key="2">
    <source>
        <dbReference type="Proteomes" id="UP000027120"/>
    </source>
</evidence>
<dbReference type="Proteomes" id="UP000027120">
    <property type="component" value="Unassembled WGS sequence"/>
</dbReference>
<gene>
    <name evidence="1" type="ORF">CISIN_1g0121361mg</name>
</gene>
<dbReference type="GO" id="GO:0004806">
    <property type="term" value="F:triacylglycerol lipase activity"/>
    <property type="evidence" value="ECO:0007669"/>
    <property type="project" value="InterPro"/>
</dbReference>
<name>A0A067GUX1_CITSI</name>